<organism evidence="1">
    <name type="scientific">Klebsiella pneumoniae</name>
    <dbReference type="NCBI Taxonomy" id="573"/>
    <lineage>
        <taxon>Bacteria</taxon>
        <taxon>Pseudomonadati</taxon>
        <taxon>Pseudomonadota</taxon>
        <taxon>Gammaproteobacteria</taxon>
        <taxon>Enterobacterales</taxon>
        <taxon>Enterobacteriaceae</taxon>
        <taxon>Klebsiella/Raoultella group</taxon>
        <taxon>Klebsiella</taxon>
        <taxon>Klebsiella pneumoniae complex</taxon>
    </lineage>
</organism>
<name>A0A4P0YCE9_KLEPN</name>
<reference evidence="1" key="1">
    <citation type="submission" date="2019-04" db="EMBL/GenBank/DDBJ databases">
        <authorList>
            <consortium name="Pathogen Informatics"/>
        </authorList>
    </citation>
    <scope>NUCLEOTIDE SEQUENCE</scope>
    <source>
        <strain evidence="1">NCTC9183</strain>
    </source>
</reference>
<dbReference type="Proteomes" id="UP000507695">
    <property type="component" value="Unassembled WGS sequence"/>
</dbReference>
<protein>
    <submittedName>
        <fullName evidence="1">Uncharacterized protein</fullName>
    </submittedName>
</protein>
<gene>
    <name evidence="1" type="ORF">NCTC9183_05322</name>
</gene>
<dbReference type="EMBL" id="CABDVL010000003">
    <property type="protein sequence ID" value="VTM58034.1"/>
    <property type="molecule type" value="Genomic_DNA"/>
</dbReference>
<dbReference type="AlphaFoldDB" id="A0A4P0YCE9"/>
<evidence type="ECO:0000313" key="1">
    <source>
        <dbReference type="EMBL" id="VTM58034.1"/>
    </source>
</evidence>
<proteinExistence type="predicted"/>
<accession>A0A4P0YCE9</accession>
<sequence>MPLRHVGDFVRHDRGQFALVIRVAEQGGVEDHIAAEEGEGVDLVVINQIEVERGTHRVGVSHQTHTQPVDILHQQRVVDQRRATAQLADVVIPHLHFLTD</sequence>